<dbReference type="InterPro" id="IPR036770">
    <property type="entry name" value="Ankyrin_rpt-contain_sf"/>
</dbReference>
<feature type="region of interest" description="Disordered" evidence="4">
    <location>
        <begin position="1"/>
        <end position="40"/>
    </location>
</feature>
<dbReference type="Proteomes" id="UP000256645">
    <property type="component" value="Unassembled WGS sequence"/>
</dbReference>
<reference evidence="5 6" key="1">
    <citation type="journal article" date="2018" name="IMA Fungus">
        <title>IMA Genome-F 9: Draft genome sequence of Annulohypoxylon stygium, Aspergillus mulundensis, Berkeleyomyces basicola (syn. Thielaviopsis basicola), Ceratocystis smalleyi, two Cercospora beticola strains, Coleophoma cylindrospora, Fusarium fracticaudum, Phialophora cf. hyalina, and Morchella septimelata.</title>
        <authorList>
            <person name="Wingfield B.D."/>
            <person name="Bills G.F."/>
            <person name="Dong Y."/>
            <person name="Huang W."/>
            <person name="Nel W.J."/>
            <person name="Swalarsk-Parry B.S."/>
            <person name="Vaghefi N."/>
            <person name="Wilken P.M."/>
            <person name="An Z."/>
            <person name="de Beer Z.W."/>
            <person name="De Vos L."/>
            <person name="Chen L."/>
            <person name="Duong T.A."/>
            <person name="Gao Y."/>
            <person name="Hammerbacher A."/>
            <person name="Kikkert J.R."/>
            <person name="Li Y."/>
            <person name="Li H."/>
            <person name="Li K."/>
            <person name="Li Q."/>
            <person name="Liu X."/>
            <person name="Ma X."/>
            <person name="Naidoo K."/>
            <person name="Pethybridge S.J."/>
            <person name="Sun J."/>
            <person name="Steenkamp E.T."/>
            <person name="van der Nest M.A."/>
            <person name="van Wyk S."/>
            <person name="Wingfield M.J."/>
            <person name="Xiong C."/>
            <person name="Yue Q."/>
            <person name="Zhang X."/>
        </authorList>
    </citation>
    <scope>NUCLEOTIDE SEQUENCE [LARGE SCALE GENOMIC DNA]</scope>
    <source>
        <strain evidence="5 6">BP6252</strain>
    </source>
</reference>
<dbReference type="PANTHER" id="PTHR24171">
    <property type="entry name" value="ANKYRIN REPEAT DOMAIN-CONTAINING PROTEIN 39-RELATED"/>
    <property type="match status" value="1"/>
</dbReference>
<evidence type="ECO:0000256" key="1">
    <source>
        <dbReference type="ARBA" id="ARBA00022737"/>
    </source>
</evidence>
<dbReference type="EMBL" id="PDLM01000008">
    <property type="protein sequence ID" value="RDW71565.1"/>
    <property type="molecule type" value="Genomic_DNA"/>
</dbReference>
<dbReference type="SMART" id="SM00248">
    <property type="entry name" value="ANK"/>
    <property type="match status" value="4"/>
</dbReference>
<evidence type="ECO:0000313" key="6">
    <source>
        <dbReference type="Proteomes" id="UP000256645"/>
    </source>
</evidence>
<dbReference type="Gene3D" id="1.25.40.20">
    <property type="entry name" value="Ankyrin repeat-containing domain"/>
    <property type="match status" value="1"/>
</dbReference>
<dbReference type="SUPFAM" id="SSF57959">
    <property type="entry name" value="Leucine zipper domain"/>
    <property type="match status" value="1"/>
</dbReference>
<dbReference type="PROSITE" id="PS50297">
    <property type="entry name" value="ANK_REP_REGION"/>
    <property type="match status" value="3"/>
</dbReference>
<accession>A0A3D8RC19</accession>
<dbReference type="GO" id="GO:0003700">
    <property type="term" value="F:DNA-binding transcription factor activity"/>
    <property type="evidence" value="ECO:0007669"/>
    <property type="project" value="InterPro"/>
</dbReference>
<dbReference type="PRINTS" id="PR01415">
    <property type="entry name" value="ANKYRIN"/>
</dbReference>
<evidence type="ECO:0000256" key="4">
    <source>
        <dbReference type="SAM" id="MobiDB-lite"/>
    </source>
</evidence>
<dbReference type="SUPFAM" id="SSF48403">
    <property type="entry name" value="Ankyrin repeat"/>
    <property type="match status" value="1"/>
</dbReference>
<gene>
    <name evidence="5" type="ORF">BP6252_08128</name>
</gene>
<name>A0A3D8RC19_9HELO</name>
<dbReference type="Pfam" id="PF12796">
    <property type="entry name" value="Ank_2"/>
    <property type="match status" value="1"/>
</dbReference>
<dbReference type="STRING" id="1849047.A0A3D8RC19"/>
<dbReference type="Gene3D" id="1.20.5.170">
    <property type="match status" value="1"/>
</dbReference>
<dbReference type="InterPro" id="IPR046347">
    <property type="entry name" value="bZIP_sf"/>
</dbReference>
<feature type="repeat" description="ANK" evidence="3">
    <location>
        <begin position="132"/>
        <end position="164"/>
    </location>
</feature>
<keyword evidence="1" id="KW-0677">Repeat</keyword>
<evidence type="ECO:0000256" key="3">
    <source>
        <dbReference type="PROSITE-ProRule" id="PRU00023"/>
    </source>
</evidence>
<dbReference type="Pfam" id="PF13637">
    <property type="entry name" value="Ank_4"/>
    <property type="match status" value="1"/>
</dbReference>
<keyword evidence="6" id="KW-1185">Reference proteome</keyword>
<feature type="repeat" description="ANK" evidence="3">
    <location>
        <begin position="231"/>
        <end position="260"/>
    </location>
</feature>
<organism evidence="5 6">
    <name type="scientific">Coleophoma cylindrospora</name>
    <dbReference type="NCBI Taxonomy" id="1849047"/>
    <lineage>
        <taxon>Eukaryota</taxon>
        <taxon>Fungi</taxon>
        <taxon>Dikarya</taxon>
        <taxon>Ascomycota</taxon>
        <taxon>Pezizomycotina</taxon>
        <taxon>Leotiomycetes</taxon>
        <taxon>Helotiales</taxon>
        <taxon>Dermateaceae</taxon>
        <taxon>Coleophoma</taxon>
    </lineage>
</organism>
<dbReference type="PROSITE" id="PS50088">
    <property type="entry name" value="ANK_REPEAT"/>
    <property type="match status" value="4"/>
</dbReference>
<feature type="repeat" description="ANK" evidence="3">
    <location>
        <begin position="198"/>
        <end position="230"/>
    </location>
</feature>
<dbReference type="CDD" id="cd14688">
    <property type="entry name" value="bZIP_YAP"/>
    <property type="match status" value="1"/>
</dbReference>
<proteinExistence type="predicted"/>
<evidence type="ECO:0000313" key="5">
    <source>
        <dbReference type="EMBL" id="RDW71565.1"/>
    </source>
</evidence>
<comment type="caution">
    <text evidence="5">The sequence shown here is derived from an EMBL/GenBank/DDBJ whole genome shotgun (WGS) entry which is preliminary data.</text>
</comment>
<keyword evidence="2 3" id="KW-0040">ANK repeat</keyword>
<evidence type="ECO:0000256" key="2">
    <source>
        <dbReference type="ARBA" id="ARBA00023043"/>
    </source>
</evidence>
<dbReference type="AlphaFoldDB" id="A0A3D8RC19"/>
<dbReference type="OrthoDB" id="3491535at2759"/>
<protein>
    <submittedName>
        <fullName evidence="5">Uncharacterized protein</fullName>
    </submittedName>
</protein>
<feature type="repeat" description="ANK" evidence="3">
    <location>
        <begin position="165"/>
        <end position="197"/>
    </location>
</feature>
<dbReference type="InterPro" id="IPR002110">
    <property type="entry name" value="Ankyrin_rpt"/>
</dbReference>
<sequence>MSEKHTAATNPKSLQEAKERKRQQNRIAQQTYRRNQKQRLQALEAAVGQSLDLTSPFMSSQGDHTTPTTQGWNFNEVDHTLPSPSFDQFLFPSPRTETIKHNASIDLSISSENNNSCLPSVIARPQSSSGCSPSSALHRAIEKENIPMIRLLLERGADVMKKDGNGLTSFHVAVKNGNEEVVKLLLDRGLDPNVKDSLSRTVLFYAVESENEHITKVLLDASVDVNSTDTHGNVALYLAVERGSMSLANLLLSYGADVNA</sequence>